<dbReference type="InterPro" id="IPR055167">
    <property type="entry name" value="Rootletin-like_CC"/>
</dbReference>
<proteinExistence type="predicted"/>
<feature type="region of interest" description="Disordered" evidence="3">
    <location>
        <begin position="524"/>
        <end position="559"/>
    </location>
</feature>
<keyword evidence="6" id="KW-1185">Reference proteome</keyword>
<dbReference type="PANTHER" id="PTHR23159:SF31">
    <property type="entry name" value="CENTROSOME-ASSOCIATED PROTEIN CEP250 ISOFORM X1"/>
    <property type="match status" value="1"/>
</dbReference>
<evidence type="ECO:0000259" key="4">
    <source>
        <dbReference type="Pfam" id="PF15035"/>
    </source>
</evidence>
<organism evidence="6">
    <name type="scientific">Acromyrmex echinatior</name>
    <name type="common">Panamanian leafcutter ant</name>
    <name type="synonym">Acromyrmex octospinosus echinatior</name>
    <dbReference type="NCBI Taxonomy" id="103372"/>
    <lineage>
        <taxon>Eukaryota</taxon>
        <taxon>Metazoa</taxon>
        <taxon>Ecdysozoa</taxon>
        <taxon>Arthropoda</taxon>
        <taxon>Hexapoda</taxon>
        <taxon>Insecta</taxon>
        <taxon>Pterygota</taxon>
        <taxon>Neoptera</taxon>
        <taxon>Endopterygota</taxon>
        <taxon>Hymenoptera</taxon>
        <taxon>Apocrita</taxon>
        <taxon>Aculeata</taxon>
        <taxon>Formicoidea</taxon>
        <taxon>Formicidae</taxon>
        <taxon>Myrmicinae</taxon>
        <taxon>Acromyrmex</taxon>
    </lineage>
</organism>
<dbReference type="eggNOG" id="ENOG502QQF0">
    <property type="taxonomic scope" value="Eukaryota"/>
</dbReference>
<evidence type="ECO:0000313" key="6">
    <source>
        <dbReference type="Proteomes" id="UP000007755"/>
    </source>
</evidence>
<dbReference type="STRING" id="103372.F4WWW8"/>
<dbReference type="EMBL" id="GL888417">
    <property type="protein sequence ID" value="EGI61211.1"/>
    <property type="molecule type" value="Genomic_DNA"/>
</dbReference>
<evidence type="ECO:0000256" key="1">
    <source>
        <dbReference type="ARBA" id="ARBA00023054"/>
    </source>
</evidence>
<evidence type="ECO:0000256" key="2">
    <source>
        <dbReference type="SAM" id="Coils"/>
    </source>
</evidence>
<gene>
    <name evidence="5" type="ORF">G5I_10457</name>
</gene>
<feature type="coiled-coil region" evidence="2">
    <location>
        <begin position="568"/>
        <end position="1479"/>
    </location>
</feature>
<feature type="region of interest" description="Disordered" evidence="3">
    <location>
        <begin position="2072"/>
        <end position="2102"/>
    </location>
</feature>
<feature type="domain" description="Rootletin-like coiled-coil" evidence="4">
    <location>
        <begin position="223"/>
        <end position="408"/>
    </location>
</feature>
<feature type="coiled-coil region" evidence="2">
    <location>
        <begin position="1540"/>
        <end position="1609"/>
    </location>
</feature>
<dbReference type="InParanoid" id="F4WWW8"/>
<feature type="region of interest" description="Disordered" evidence="3">
    <location>
        <begin position="144"/>
        <end position="202"/>
    </location>
</feature>
<protein>
    <submittedName>
        <fullName evidence="5">Rootletin</fullName>
    </submittedName>
</protein>
<reference evidence="5" key="1">
    <citation type="submission" date="2011-02" db="EMBL/GenBank/DDBJ databases">
        <title>The genome of the leaf-cutting ant Acromyrmex echinatior suggests key adaptations to social evolution and fungus farming.</title>
        <authorList>
            <person name="Nygaard S."/>
            <person name="Zhang G."/>
        </authorList>
    </citation>
    <scope>NUCLEOTIDE SEQUENCE</scope>
</reference>
<dbReference type="Gene3D" id="1.20.5.170">
    <property type="match status" value="1"/>
</dbReference>
<sequence length="2102" mass="243007">MLPLSWEGTCVETPSYTAPPSPLTCGANGNRVQTPCTARDPATRGGILRNKTAEASRRRSIDAASVKSHRSWRTQAIAPPLLGLQSRSPEKTVPPPTVFLRRQIKRSLAVLFAGKHRDANSNIESIETRFKDAAGITHVLQPVSKGTPQLSARGQMERRRPPFLRASTKTKETERSSGSKMDSARSGGAIEEQNSDEDLSPDALVRQNYELRHRLEEETASYKRRLDTYRQAQQHQAALVSRLQAKAKLENQMAETIPCDTSKPSTATVSSTTVLEAAHQTLRDIREEQIHDLDTALKKLGDERRKCEELLQLNASLKDQLEESHQTNEALTNDLQKLSNDWDILRDELAIKEEEWKEEEQAFNEYYISEHNRLLNLWRDVVSVKRLFAEMKSTTERDLAKIRNEIIASSNEMTSACNSTNFTMKLQASAAQSTPSQRIQQEEEQAVTILKTEIAALKQQHAAYQHEIRTKDDRIDQFIREIRNLEERCSVSEAAVTQTGRMQEDIEVLESALRDIAHAVIQDAESRDTDAKQASPHIHLSPSALMQQRSPKRSTRSNTIPALAESTLSAVRAALQKYQLTIRELQIKSQTNKEQILAMRKQCDAAEENAQTLNTKVAELISQLDICRSQCTQLDQEKDMLQKSLDTVKLEKNALDKNKVELNSTLEALRNNYEKLQKTHNKLQKLCDNLEDEKLYLQNELGRISEDADLKELSLRSEEDRCSKMREELLTLREDLNKAHLAKDMLEQQKLETDGLISQIEKSKGDLELELERILLEKSDVQEILIKMEAMCSNHEQDKQRLQEELKKMTDEKNKLASQCIDQQGDLNSLRKELLQAEQTRLDVESEKITLNEKIKFLEIEKEKVEMELGQVTRERSDLSNQLSVLARKKETLNEELMRLRQRLEQSNEMNARINRNLKDLVKDNEEKQVLLETNEKEFQRLQEQLASMRTEKEILEGVLFDTQTNLEATHVKKTQLEKELKELLIKQESFKGQVTRLTKELDNSEKRAQDIKQSLTQQSGDQIAEFQQIISNMKRQSEDSIKKINDEKEQVKISLEKRLQQSLSQVEGEKNEEINQLQQRIEELQQHIENLCKQHEEALLRAENDKQQALLIAHHDQQALIEKIDTIMRELEEEKNTLERVKREAAARAEQERNNTNQLRDELNRLKTKLDETKLKANEEKMKLDLKIEELWKERESTQREVEELQVQLHMTEDKVDGLQNQLHDTIRKLKDADNVNETMRKDLVDVRRQLADTTYEKEKYNNSNKELREHVKQIESERREQGRTLEESYQKIATLEDAKATMDVERTRLQAQVRDMEREALQMQQQLRFTQDELQKCHENNAQAQNEEKELQARLANEIEERERIQLQLHQVKKQVVDLDNSLEVTRQELGKLRGRADEEDERWRAREQELLVRLEDSRCRERKLEDQKHNLEVCLADATQQLQELKARLGGSEGRVRALDAQLSQLETAKKEVEQKLSSVGSTLRRIAGIQMDGSVNMPFKLMSPSRRWSPARAQDHGDTSRDVILDVDPEAVRKGVRSLMQQVAQIERERDDYKTELCSLKKQLKESQENQSSTDVKVNNLLTNIRTLQEEKKSVEAKLTQTQTSYQAQLAAFQQKTEECEKLCEKVTTLEIKMSADSDEKSQYEDKLEKMKQELNRLESEKRNLQKEVRHSDSRATEMELHRMSLDGDLQRLQMMLQEKEAHIQKLQDRFDTQSRTMAGLEERCASLKSTIEQLKLSLEKASVTETELKSEINLLRQNVMEVTTSSQSNNEKLKQLQKQLSNTENDRRILSERLETAQQSLSNLKHTNQSLIDQNARLQNELANNEVQRSALESQLRLSTWPPESGATKDEDLLRQLQTAQRERSEMRGKVEALNDKVKLLEADKRNLERQIAASKTSIRSKSYERPEKAHIELLGTSYSLDNLEHENRELRLKIRKLETQLAEKEAELIRVKSTYMHSSHSLLDMSRDRCGELERIRAAQLQAEKLLEAREQSHRQQVSRLENQIQLLREQLNQEIKRRQLYVLRSSRAGREMQQLRQALGDSLRTVAQDPSLDAVLLEHEARKLDSTVTSTASLPPSLALPAPPSYRSSTPSQLK</sequence>
<feature type="coiled-coil region" evidence="2">
    <location>
        <begin position="1638"/>
        <end position="2024"/>
    </location>
</feature>
<feature type="compositionally biased region" description="Polar residues" evidence="3">
    <location>
        <begin position="2093"/>
        <end position="2102"/>
    </location>
</feature>
<feature type="coiled-coil region" evidence="2">
    <location>
        <begin position="300"/>
        <end position="355"/>
    </location>
</feature>
<evidence type="ECO:0000256" key="3">
    <source>
        <dbReference type="SAM" id="MobiDB-lite"/>
    </source>
</evidence>
<dbReference type="OrthoDB" id="3549872at2759"/>
<accession>F4WWW8</accession>
<dbReference type="SUPFAM" id="SSF57997">
    <property type="entry name" value="Tropomyosin"/>
    <property type="match status" value="2"/>
</dbReference>
<dbReference type="PANTHER" id="PTHR23159">
    <property type="entry name" value="CENTROSOMAL PROTEIN 2"/>
    <property type="match status" value="1"/>
</dbReference>
<dbReference type="FunCoup" id="F4WWW8">
    <property type="interactions" value="15"/>
</dbReference>
<dbReference type="Pfam" id="PF15035">
    <property type="entry name" value="Rootletin"/>
    <property type="match status" value="1"/>
</dbReference>
<evidence type="ECO:0000313" key="5">
    <source>
        <dbReference type="EMBL" id="EGI61211.1"/>
    </source>
</evidence>
<feature type="coiled-coil region" evidence="2">
    <location>
        <begin position="440"/>
        <end position="495"/>
    </location>
</feature>
<name>F4WWW8_ACREC</name>
<keyword evidence="1 2" id="KW-0175">Coiled coil</keyword>
<dbReference type="Proteomes" id="UP000007755">
    <property type="component" value="Unassembled WGS sequence"/>
</dbReference>